<keyword evidence="2" id="KW-0812">Transmembrane</keyword>
<dbReference type="EMBL" id="LT559118">
    <property type="protein sequence ID" value="SBO96443.1"/>
    <property type="molecule type" value="Genomic_DNA"/>
</dbReference>
<feature type="transmembrane region" description="Helical" evidence="2">
    <location>
        <begin position="33"/>
        <end position="53"/>
    </location>
</feature>
<feature type="region of interest" description="Disordered" evidence="1">
    <location>
        <begin position="433"/>
        <end position="481"/>
    </location>
</feature>
<dbReference type="RefSeq" id="WP_225275749.1">
    <property type="nucleotide sequence ID" value="NZ_CP084058.1"/>
</dbReference>
<protein>
    <submittedName>
        <fullName evidence="3">Uncharacterized protein</fullName>
    </submittedName>
</protein>
<sequence length="481" mass="52350">MRYVVGAVLVVWVVVRVAQWIWARVVEPASVIAAVAVPVLGVLAALVAVVAVVRMRPARVRRVSPPAASWVTDVPPQDHAEGGGRPPAPRASGLPGRCSAPPPPYGDRPAAPEPSDDRAFVLELLTQQPARPDPTPQPAGLPRAILQPTGRAPVVDAPLQPGVPSEPVERAPSRTVPITIVLEPHRALHETGRAGAPIDRLQVTDTPHVILSPARDISWTADYRIKRVEIDVDSLAEHLTGTARDALRDLVIDPGDEAANRRFRDALARVHEEPEPGGRRDYEGRPCLDVTTVGCDFVVERPEHDVTAHTRHVIASGEISLAGLLLEHAELVRGFALCLSPHADPADRQEFARELARVIERMSPVELVQATCFPDRAAEIEVAESELAVRGAAIAAVGDDFRIHEKLRAELSRLELAALAELTLRDLGMRPSEVAELPRPEEEQEPARGPAEEPCLPEEPHREPAEEEELVADPFDRLWPF</sequence>
<gene>
    <name evidence="3" type="ORF">BN4615_P5959</name>
</gene>
<name>A0A1M4ECY7_9ACTN</name>
<dbReference type="AlphaFoldDB" id="A0A1M4ECY7"/>
<proteinExistence type="predicted"/>
<accession>A0A1M4ECY7</accession>
<keyword evidence="2" id="KW-1133">Transmembrane helix</keyword>
<keyword evidence="2" id="KW-0472">Membrane</keyword>
<evidence type="ECO:0000256" key="2">
    <source>
        <dbReference type="SAM" id="Phobius"/>
    </source>
</evidence>
<feature type="region of interest" description="Disordered" evidence="1">
    <location>
        <begin position="65"/>
        <end position="115"/>
    </location>
</feature>
<reference evidence="3" key="1">
    <citation type="submission" date="2016-04" db="EMBL/GenBank/DDBJ databases">
        <authorList>
            <person name="Evans L.H."/>
            <person name="Alamgir A."/>
            <person name="Owens N."/>
            <person name="Weber N.D."/>
            <person name="Virtaneva K."/>
            <person name="Barbian K."/>
            <person name="Babar A."/>
            <person name="Rosenke K."/>
        </authorList>
    </citation>
    <scope>NUCLEOTIDE SEQUENCE</scope>
    <source>
        <strain evidence="3">Nono1</strain>
    </source>
</reference>
<organism evidence="3">
    <name type="scientific">Nonomuraea gerenzanensis</name>
    <dbReference type="NCBI Taxonomy" id="93944"/>
    <lineage>
        <taxon>Bacteria</taxon>
        <taxon>Bacillati</taxon>
        <taxon>Actinomycetota</taxon>
        <taxon>Actinomycetes</taxon>
        <taxon>Streptosporangiales</taxon>
        <taxon>Streptosporangiaceae</taxon>
        <taxon>Nonomuraea</taxon>
    </lineage>
</organism>
<evidence type="ECO:0000313" key="3">
    <source>
        <dbReference type="EMBL" id="SBO96443.1"/>
    </source>
</evidence>
<evidence type="ECO:0000256" key="1">
    <source>
        <dbReference type="SAM" id="MobiDB-lite"/>
    </source>
</evidence>